<dbReference type="EMBL" id="JABFUD020000006">
    <property type="protein sequence ID" value="KAI5079067.1"/>
    <property type="molecule type" value="Genomic_DNA"/>
</dbReference>
<reference evidence="2" key="1">
    <citation type="submission" date="2021-01" db="EMBL/GenBank/DDBJ databases">
        <title>Adiantum capillus-veneris genome.</title>
        <authorList>
            <person name="Fang Y."/>
            <person name="Liao Q."/>
        </authorList>
    </citation>
    <scope>NUCLEOTIDE SEQUENCE</scope>
    <source>
        <strain evidence="2">H3</strain>
        <tissue evidence="2">Leaf</tissue>
    </source>
</reference>
<dbReference type="Proteomes" id="UP000886520">
    <property type="component" value="Chromosome 6"/>
</dbReference>
<dbReference type="AlphaFoldDB" id="A0A9D4V474"/>
<dbReference type="InterPro" id="IPR008271">
    <property type="entry name" value="Ser/Thr_kinase_AS"/>
</dbReference>
<protein>
    <recommendedName>
        <fullName evidence="1">Protein kinase domain-containing protein</fullName>
    </recommendedName>
</protein>
<dbReference type="InterPro" id="IPR001245">
    <property type="entry name" value="Ser-Thr/Tyr_kinase_cat_dom"/>
</dbReference>
<evidence type="ECO:0000313" key="3">
    <source>
        <dbReference type="Proteomes" id="UP000886520"/>
    </source>
</evidence>
<accession>A0A9D4V474</accession>
<sequence>MVPPLILENIDDLYRLCKGIESLSAQAVLHPSKCCSLADSYSVLIRYVLSLASSSSSLSSSPSLQVKLTELLTALLDTLQEGEHFIKRCQNFRLGMWGWIWRSSMQCHWLIDTALPIALSTEIFDVHLHDLVCCIFTLIWMLSDSAEDIRIQAEVVHSLLKRIWAFASEEDDVQRMQEFFNKIGEQGNKRICDLICDSLSENTSCRAKLNLTDAVTVVPTYLQMDPQNFERSMDRVICSTDSIVVFETRLMGGRFACKHFHLPGYEEVFANEAVIQARLRHANVVQLVCCTWPASGDNICNSLVMELMQDDLGSLIAKSRLAGMEAPFSLLAGVDLMLQIAKGVEYLHDLGIIHRDLKSFNILVSNSQCASRSNEGGHLNAKVADFGTAKVKHGTSMYTTKRVGTSIWRAPEVLDDEDDAKYSKKADVYSFAIVCSEILTGLPPDDLLPCNLRSELPKLVKEGRRPKLPSDCPPAIASYIEKCWHGDASNRPTFKKICKVFRFLKACILLGESDMLAGPLQDDMFDFEGTFYHPVLDIPSEMHVFKTVREMEEILAASNSRWHV</sequence>
<dbReference type="OrthoDB" id="4062651at2759"/>
<comment type="caution">
    <text evidence="2">The sequence shown here is derived from an EMBL/GenBank/DDBJ whole genome shotgun (WGS) entry which is preliminary data.</text>
</comment>
<dbReference type="PROSITE" id="PS50011">
    <property type="entry name" value="PROTEIN_KINASE_DOM"/>
    <property type="match status" value="1"/>
</dbReference>
<dbReference type="PANTHER" id="PTHR44329:SF260">
    <property type="entry name" value="PROTEIN KINASE DOMAIN-CONTAINING PROTEIN"/>
    <property type="match status" value="1"/>
</dbReference>
<proteinExistence type="predicted"/>
<dbReference type="InterPro" id="IPR051681">
    <property type="entry name" value="Ser/Thr_Kinases-Pseudokinases"/>
</dbReference>
<dbReference type="Pfam" id="PF07714">
    <property type="entry name" value="PK_Tyr_Ser-Thr"/>
    <property type="match status" value="1"/>
</dbReference>
<evidence type="ECO:0000313" key="2">
    <source>
        <dbReference type="EMBL" id="KAI5079067.1"/>
    </source>
</evidence>
<organism evidence="2 3">
    <name type="scientific">Adiantum capillus-veneris</name>
    <name type="common">Maidenhair fern</name>
    <dbReference type="NCBI Taxonomy" id="13818"/>
    <lineage>
        <taxon>Eukaryota</taxon>
        <taxon>Viridiplantae</taxon>
        <taxon>Streptophyta</taxon>
        <taxon>Embryophyta</taxon>
        <taxon>Tracheophyta</taxon>
        <taxon>Polypodiopsida</taxon>
        <taxon>Polypodiidae</taxon>
        <taxon>Polypodiales</taxon>
        <taxon>Pteridineae</taxon>
        <taxon>Pteridaceae</taxon>
        <taxon>Vittarioideae</taxon>
        <taxon>Adiantum</taxon>
    </lineage>
</organism>
<gene>
    <name evidence="2" type="ORF">GOP47_0006738</name>
</gene>
<dbReference type="InterPro" id="IPR011009">
    <property type="entry name" value="Kinase-like_dom_sf"/>
</dbReference>
<feature type="domain" description="Protein kinase" evidence="1">
    <location>
        <begin position="231"/>
        <end position="504"/>
    </location>
</feature>
<dbReference type="SMART" id="SM00220">
    <property type="entry name" value="S_TKc"/>
    <property type="match status" value="1"/>
</dbReference>
<dbReference type="PANTHER" id="PTHR44329">
    <property type="entry name" value="SERINE/THREONINE-PROTEIN KINASE TNNI3K-RELATED"/>
    <property type="match status" value="1"/>
</dbReference>
<evidence type="ECO:0000259" key="1">
    <source>
        <dbReference type="PROSITE" id="PS50011"/>
    </source>
</evidence>
<keyword evidence="3" id="KW-1185">Reference proteome</keyword>
<dbReference type="Gene3D" id="1.10.510.10">
    <property type="entry name" value="Transferase(Phosphotransferase) domain 1"/>
    <property type="match status" value="1"/>
</dbReference>
<dbReference type="InterPro" id="IPR000719">
    <property type="entry name" value="Prot_kinase_dom"/>
</dbReference>
<dbReference type="SUPFAM" id="SSF56112">
    <property type="entry name" value="Protein kinase-like (PK-like)"/>
    <property type="match status" value="1"/>
</dbReference>
<name>A0A9D4V474_ADICA</name>
<dbReference type="GO" id="GO:0004674">
    <property type="term" value="F:protein serine/threonine kinase activity"/>
    <property type="evidence" value="ECO:0007669"/>
    <property type="project" value="TreeGrafter"/>
</dbReference>
<dbReference type="PROSITE" id="PS00108">
    <property type="entry name" value="PROTEIN_KINASE_ST"/>
    <property type="match status" value="1"/>
</dbReference>
<dbReference type="GO" id="GO:0005524">
    <property type="term" value="F:ATP binding"/>
    <property type="evidence" value="ECO:0007669"/>
    <property type="project" value="InterPro"/>
</dbReference>